<dbReference type="GO" id="GO:0005634">
    <property type="term" value="C:nucleus"/>
    <property type="evidence" value="ECO:0007669"/>
    <property type="project" value="TreeGrafter"/>
</dbReference>
<dbReference type="PROSITE" id="PS50089">
    <property type="entry name" value="ZF_RING_2"/>
    <property type="match status" value="1"/>
</dbReference>
<evidence type="ECO:0000256" key="7">
    <source>
        <dbReference type="PROSITE-ProRule" id="PRU01215"/>
    </source>
</evidence>
<dbReference type="Gene3D" id="3.30.40.10">
    <property type="entry name" value="Zinc/RING finger domain, C3HC4 (zinc finger)"/>
    <property type="match status" value="1"/>
</dbReference>
<dbReference type="InterPro" id="IPR027370">
    <property type="entry name" value="Znf-RING_euk"/>
</dbReference>
<keyword evidence="12" id="KW-1185">Reference proteome</keyword>
<evidence type="ECO:0000259" key="10">
    <source>
        <dbReference type="PROSITE" id="PS51867"/>
    </source>
</evidence>
<dbReference type="InterPro" id="IPR037683">
    <property type="entry name" value="Rmd5_dRing"/>
</dbReference>
<keyword evidence="5" id="KW-0862">Zinc</keyword>
<dbReference type="EMBL" id="BKCP01006294">
    <property type="protein sequence ID" value="GER42107.1"/>
    <property type="molecule type" value="Genomic_DNA"/>
</dbReference>
<comment type="subcellular location">
    <subcellularLocation>
        <location evidence="1">Cytoplasm</location>
    </subcellularLocation>
</comment>
<evidence type="ECO:0000256" key="1">
    <source>
        <dbReference type="ARBA" id="ARBA00004496"/>
    </source>
</evidence>
<keyword evidence="3" id="KW-0479">Metal-binding</keyword>
<organism evidence="11 12">
    <name type="scientific">Striga asiatica</name>
    <name type="common">Asiatic witchweed</name>
    <name type="synonym">Buchnera asiatica</name>
    <dbReference type="NCBI Taxonomy" id="4170"/>
    <lineage>
        <taxon>Eukaryota</taxon>
        <taxon>Viridiplantae</taxon>
        <taxon>Streptophyta</taxon>
        <taxon>Embryophyta</taxon>
        <taxon>Tracheophyta</taxon>
        <taxon>Spermatophyta</taxon>
        <taxon>Magnoliopsida</taxon>
        <taxon>eudicotyledons</taxon>
        <taxon>Gunneridae</taxon>
        <taxon>Pentapetalae</taxon>
        <taxon>asterids</taxon>
        <taxon>lamiids</taxon>
        <taxon>Lamiales</taxon>
        <taxon>Orobanchaceae</taxon>
        <taxon>Buchnereae</taxon>
        <taxon>Striga</taxon>
    </lineage>
</organism>
<dbReference type="SUPFAM" id="SSF57850">
    <property type="entry name" value="RING/U-box"/>
    <property type="match status" value="1"/>
</dbReference>
<evidence type="ECO:0000313" key="12">
    <source>
        <dbReference type="Proteomes" id="UP000325081"/>
    </source>
</evidence>
<evidence type="ECO:0000256" key="4">
    <source>
        <dbReference type="ARBA" id="ARBA00022771"/>
    </source>
</evidence>
<sequence length="389" mass="43416">MELNEIQDSFERAAKRQKLSSSKSQELIDQLKREIEQALASIAPDNNPPIPVDLKEALVDLRTKLQAFVASLDDSQGEIPKESSTTLAKHQKLLEKTFHPDISQALLVKVDFAPDAMSQVITAHLYRAGLFDVADSLAREATDGPEPVPLRPEFQKLHQMLDALRRRDVGPALCWALANRESLSNFSSAIELKFHELRFFHILQNLTRTDALEYARAHVAPFATSHMKHVQKVMGSLLWAGRLDKSPYADLASPASWDRLAGELTRVFLSFVGQPVGDPLDVAVRAGVEGLPTILKLASVMDGKKQEWLGLKQLPVPVELGGEFHFHSVFVCPVSREEGSEENPPMRLMCGHVLCKQSIDKMSKANTRSFKCPYCPKNMSSTQCMQLHF</sequence>
<dbReference type="PANTHER" id="PTHR12170">
    <property type="entry name" value="MACROPHAGE ERYTHROBLAST ATTACHER-RELATED"/>
    <property type="match status" value="1"/>
</dbReference>
<dbReference type="GO" id="GO:0008270">
    <property type="term" value="F:zinc ion binding"/>
    <property type="evidence" value="ECO:0007669"/>
    <property type="project" value="UniProtKB-KW"/>
</dbReference>
<dbReference type="Pfam" id="PF13445">
    <property type="entry name" value="zf-RING_UBOX"/>
    <property type="match status" value="1"/>
</dbReference>
<gene>
    <name evidence="11" type="ORF">STAS_18867</name>
</gene>
<evidence type="ECO:0000259" key="9">
    <source>
        <dbReference type="PROSITE" id="PS50089"/>
    </source>
</evidence>
<proteinExistence type="predicted"/>
<evidence type="ECO:0000256" key="6">
    <source>
        <dbReference type="PROSITE-ProRule" id="PRU00175"/>
    </source>
</evidence>
<dbReference type="GO" id="GO:0061630">
    <property type="term" value="F:ubiquitin protein ligase activity"/>
    <property type="evidence" value="ECO:0007669"/>
    <property type="project" value="InterPro"/>
</dbReference>
<evidence type="ECO:0000256" key="3">
    <source>
        <dbReference type="ARBA" id="ARBA00022723"/>
    </source>
</evidence>
<protein>
    <submittedName>
        <fullName evidence="11">LisH/CRA/RING-U-box domains-containing protein</fullName>
    </submittedName>
</protein>
<dbReference type="SMART" id="SM00757">
    <property type="entry name" value="CRA"/>
    <property type="match status" value="1"/>
</dbReference>
<feature type="domain" description="RING-type" evidence="9">
    <location>
        <begin position="332"/>
        <end position="375"/>
    </location>
</feature>
<dbReference type="SMART" id="SM00184">
    <property type="entry name" value="RING"/>
    <property type="match status" value="1"/>
</dbReference>
<dbReference type="GO" id="GO:0034657">
    <property type="term" value="C:GID complex"/>
    <property type="evidence" value="ECO:0007669"/>
    <property type="project" value="TreeGrafter"/>
</dbReference>
<evidence type="ECO:0000256" key="5">
    <source>
        <dbReference type="ARBA" id="ARBA00022833"/>
    </source>
</evidence>
<dbReference type="GO" id="GO:0043161">
    <property type="term" value="P:proteasome-mediated ubiquitin-dependent protein catabolic process"/>
    <property type="evidence" value="ECO:0007669"/>
    <property type="project" value="InterPro"/>
</dbReference>
<dbReference type="AlphaFoldDB" id="A0A5A7QCJ0"/>
<dbReference type="PANTHER" id="PTHR12170:SF3">
    <property type="entry name" value="GH10162P"/>
    <property type="match status" value="1"/>
</dbReference>
<dbReference type="CDD" id="cd16652">
    <property type="entry name" value="dRING_Rmd5p-like"/>
    <property type="match status" value="1"/>
</dbReference>
<name>A0A5A7QCJ0_STRAF</name>
<evidence type="ECO:0000256" key="8">
    <source>
        <dbReference type="SAM" id="MobiDB-lite"/>
    </source>
</evidence>
<dbReference type="GO" id="GO:0005737">
    <property type="term" value="C:cytoplasm"/>
    <property type="evidence" value="ECO:0007669"/>
    <property type="project" value="UniProtKB-SubCell"/>
</dbReference>
<evidence type="ECO:0000256" key="2">
    <source>
        <dbReference type="ARBA" id="ARBA00022490"/>
    </source>
</evidence>
<evidence type="ECO:0000313" key="11">
    <source>
        <dbReference type="EMBL" id="GER42107.1"/>
    </source>
</evidence>
<feature type="region of interest" description="Disordered" evidence="8">
    <location>
        <begin position="1"/>
        <end position="24"/>
    </location>
</feature>
<dbReference type="InterPro" id="IPR044063">
    <property type="entry name" value="ZF_RING_GID"/>
</dbReference>
<dbReference type="Proteomes" id="UP000325081">
    <property type="component" value="Unassembled WGS sequence"/>
</dbReference>
<comment type="caution">
    <text evidence="11">The sequence shown here is derived from an EMBL/GenBank/DDBJ whole genome shotgun (WGS) entry which is preliminary data.</text>
</comment>
<dbReference type="PROSITE" id="PS51867">
    <property type="entry name" value="ZF_RING_GID"/>
    <property type="match status" value="1"/>
</dbReference>
<dbReference type="InterPro" id="IPR013083">
    <property type="entry name" value="Znf_RING/FYVE/PHD"/>
</dbReference>
<dbReference type="InterPro" id="IPR001841">
    <property type="entry name" value="Znf_RING"/>
</dbReference>
<accession>A0A5A7QCJ0</accession>
<dbReference type="FunFam" id="3.30.40.10:FF:000143">
    <property type="entry name" value="Regulator of gluconeogenesis Rmd5"/>
    <property type="match status" value="1"/>
</dbReference>
<keyword evidence="2" id="KW-0963">Cytoplasm</keyword>
<dbReference type="Pfam" id="PF10607">
    <property type="entry name" value="CTLH"/>
    <property type="match status" value="1"/>
</dbReference>
<dbReference type="InterPro" id="IPR024964">
    <property type="entry name" value="CTLH/CRA"/>
</dbReference>
<keyword evidence="4 6" id="KW-0863">Zinc-finger</keyword>
<reference evidence="12" key="1">
    <citation type="journal article" date="2019" name="Curr. Biol.">
        <title>Genome Sequence of Striga asiatica Provides Insight into the Evolution of Plant Parasitism.</title>
        <authorList>
            <person name="Yoshida S."/>
            <person name="Kim S."/>
            <person name="Wafula E.K."/>
            <person name="Tanskanen J."/>
            <person name="Kim Y.M."/>
            <person name="Honaas L."/>
            <person name="Yang Z."/>
            <person name="Spallek T."/>
            <person name="Conn C.E."/>
            <person name="Ichihashi Y."/>
            <person name="Cheong K."/>
            <person name="Cui S."/>
            <person name="Der J.P."/>
            <person name="Gundlach H."/>
            <person name="Jiao Y."/>
            <person name="Hori C."/>
            <person name="Ishida J.K."/>
            <person name="Kasahara H."/>
            <person name="Kiba T."/>
            <person name="Kim M.S."/>
            <person name="Koo N."/>
            <person name="Laohavisit A."/>
            <person name="Lee Y.H."/>
            <person name="Lumba S."/>
            <person name="McCourt P."/>
            <person name="Mortimer J.C."/>
            <person name="Mutuku J.M."/>
            <person name="Nomura T."/>
            <person name="Sasaki-Sekimoto Y."/>
            <person name="Seto Y."/>
            <person name="Wang Y."/>
            <person name="Wakatake T."/>
            <person name="Sakakibara H."/>
            <person name="Demura T."/>
            <person name="Yamaguchi S."/>
            <person name="Yoneyama K."/>
            <person name="Manabe R.I."/>
            <person name="Nelson D.C."/>
            <person name="Schulman A.H."/>
            <person name="Timko M.P."/>
            <person name="dePamphilis C.W."/>
            <person name="Choi D."/>
            <person name="Shirasu K."/>
        </authorList>
    </citation>
    <scope>NUCLEOTIDE SEQUENCE [LARGE SCALE GENOMIC DNA]</scope>
    <source>
        <strain evidence="12">cv. UVA1</strain>
    </source>
</reference>
<feature type="zinc finger region" description="RING-Gid-type" evidence="7">
    <location>
        <begin position="332"/>
        <end position="375"/>
    </location>
</feature>
<dbReference type="InterPro" id="IPR013144">
    <property type="entry name" value="CRA_dom"/>
</dbReference>
<dbReference type="OrthoDB" id="1933281at2759"/>
<dbReference type="InterPro" id="IPR045098">
    <property type="entry name" value="Fyv10_fam"/>
</dbReference>
<feature type="domain" description="RING-Gid-type" evidence="10">
    <location>
        <begin position="332"/>
        <end position="375"/>
    </location>
</feature>